<dbReference type="PANTHER" id="PTHR30451:SF10">
    <property type="entry name" value="OUTER MEMBRANE USHER PROTEIN YFCU-RELATED"/>
    <property type="match status" value="1"/>
</dbReference>
<accession>A0A2A8B1F0</accession>
<dbReference type="InterPro" id="IPR000015">
    <property type="entry name" value="Fimb_usher"/>
</dbReference>
<dbReference type="GO" id="GO:0009297">
    <property type="term" value="P:pilus assembly"/>
    <property type="evidence" value="ECO:0007669"/>
    <property type="project" value="InterPro"/>
</dbReference>
<name>A0A2A8B1F0_9BACI</name>
<protein>
    <submittedName>
        <fullName evidence="1">PapC/FimD family outer membrane usher protein</fullName>
    </submittedName>
</protein>
<organism evidence="1 2">
    <name type="scientific">Bacillus wiedmannii</name>
    <dbReference type="NCBI Taxonomy" id="1890302"/>
    <lineage>
        <taxon>Bacteria</taxon>
        <taxon>Bacillati</taxon>
        <taxon>Bacillota</taxon>
        <taxon>Bacilli</taxon>
        <taxon>Bacillales</taxon>
        <taxon>Bacillaceae</taxon>
        <taxon>Bacillus</taxon>
        <taxon>Bacillus cereus group</taxon>
    </lineage>
</organism>
<feature type="non-terminal residue" evidence="1">
    <location>
        <position position="1"/>
    </location>
</feature>
<dbReference type="AlphaFoldDB" id="A0A2A8B1F0"/>
<reference evidence="1 2" key="1">
    <citation type="submission" date="2017-09" db="EMBL/GenBank/DDBJ databases">
        <title>Large-scale bioinformatics analysis of Bacillus genomes uncovers conserved roles of natural products in bacterial physiology.</title>
        <authorList>
            <consortium name="Agbiome Team Llc"/>
            <person name="Bleich R.M."/>
            <person name="Grubbs K.J."/>
            <person name="Santa Maria K.C."/>
            <person name="Allen S.E."/>
            <person name="Farag S."/>
            <person name="Shank E.A."/>
            <person name="Bowers A."/>
        </authorList>
    </citation>
    <scope>NUCLEOTIDE SEQUENCE [LARGE SCALE GENOMIC DNA]</scope>
    <source>
        <strain evidence="1 2">AFS010764</strain>
    </source>
</reference>
<feature type="non-terminal residue" evidence="1">
    <location>
        <position position="89"/>
    </location>
</feature>
<gene>
    <name evidence="1" type="ORF">CN611_32400</name>
</gene>
<dbReference type="GO" id="GO:0015473">
    <property type="term" value="F:fimbrial usher porin activity"/>
    <property type="evidence" value="ECO:0007669"/>
    <property type="project" value="InterPro"/>
</dbReference>
<sequence>LSVSLPWGDRSTVSYNTTVNRNDTTHSVGYYDRFDEHNTYQVNVGSSRTGVNASGYLQHEGDVARLSGNASYRQGRYSAVGLTAQGGMT</sequence>
<dbReference type="PANTHER" id="PTHR30451">
    <property type="entry name" value="OUTER MEMBRANE USHER PROTEIN"/>
    <property type="match status" value="1"/>
</dbReference>
<evidence type="ECO:0000313" key="2">
    <source>
        <dbReference type="Proteomes" id="UP000220621"/>
    </source>
</evidence>
<dbReference type="EMBL" id="NUDL01000328">
    <property type="protein sequence ID" value="PEM36051.1"/>
    <property type="molecule type" value="Genomic_DNA"/>
</dbReference>
<evidence type="ECO:0000313" key="1">
    <source>
        <dbReference type="EMBL" id="PEM36051.1"/>
    </source>
</evidence>
<comment type="caution">
    <text evidence="1">The sequence shown here is derived from an EMBL/GenBank/DDBJ whole genome shotgun (WGS) entry which is preliminary data.</text>
</comment>
<dbReference type="Proteomes" id="UP000220621">
    <property type="component" value="Unassembled WGS sequence"/>
</dbReference>
<dbReference type="RefSeq" id="WP_179866123.1">
    <property type="nucleotide sequence ID" value="NZ_NUDL01000328.1"/>
</dbReference>
<proteinExistence type="predicted"/>
<dbReference type="Pfam" id="PF00577">
    <property type="entry name" value="Usher"/>
    <property type="match status" value="1"/>
</dbReference>
<dbReference type="GO" id="GO:0009279">
    <property type="term" value="C:cell outer membrane"/>
    <property type="evidence" value="ECO:0007669"/>
    <property type="project" value="TreeGrafter"/>
</dbReference>